<dbReference type="OrthoDB" id="3039123at2759"/>
<keyword evidence="6" id="KW-0106">Calcium</keyword>
<dbReference type="GO" id="GO:0046872">
    <property type="term" value="F:metal ion binding"/>
    <property type="evidence" value="ECO:0007669"/>
    <property type="project" value="UniProtKB-KW"/>
</dbReference>
<dbReference type="Proteomes" id="UP000799750">
    <property type="component" value="Unassembled WGS sequence"/>
</dbReference>
<keyword evidence="10" id="KW-1185">Reference proteome</keyword>
<gene>
    <name evidence="9" type="ORF">BU16DRAFT_454444</name>
</gene>
<dbReference type="InterPro" id="IPR011118">
    <property type="entry name" value="Tannase/feruloyl_esterase"/>
</dbReference>
<evidence type="ECO:0000256" key="8">
    <source>
        <dbReference type="RuleBase" id="RU361238"/>
    </source>
</evidence>
<dbReference type="InterPro" id="IPR029058">
    <property type="entry name" value="AB_hydrolase_fold"/>
</dbReference>
<evidence type="ECO:0000256" key="5">
    <source>
        <dbReference type="ARBA" id="ARBA00022801"/>
    </source>
</evidence>
<evidence type="ECO:0000256" key="2">
    <source>
        <dbReference type="ARBA" id="ARBA00022487"/>
    </source>
</evidence>
<evidence type="ECO:0000256" key="7">
    <source>
        <dbReference type="ARBA" id="ARBA00023157"/>
    </source>
</evidence>
<keyword evidence="7" id="KW-1015">Disulfide bond</keyword>
<organism evidence="9 10">
    <name type="scientific">Lophium mytilinum</name>
    <dbReference type="NCBI Taxonomy" id="390894"/>
    <lineage>
        <taxon>Eukaryota</taxon>
        <taxon>Fungi</taxon>
        <taxon>Dikarya</taxon>
        <taxon>Ascomycota</taxon>
        <taxon>Pezizomycotina</taxon>
        <taxon>Dothideomycetes</taxon>
        <taxon>Pleosporomycetidae</taxon>
        <taxon>Mytilinidiales</taxon>
        <taxon>Mytilinidiaceae</taxon>
        <taxon>Lophium</taxon>
    </lineage>
</organism>
<dbReference type="EMBL" id="MU004184">
    <property type="protein sequence ID" value="KAF2499037.1"/>
    <property type="molecule type" value="Genomic_DNA"/>
</dbReference>
<evidence type="ECO:0000256" key="1">
    <source>
        <dbReference type="ARBA" id="ARBA00006249"/>
    </source>
</evidence>
<dbReference type="PANTHER" id="PTHR33938">
    <property type="entry name" value="FERULOYL ESTERASE B-RELATED"/>
    <property type="match status" value="1"/>
</dbReference>
<keyword evidence="2" id="KW-0719">Serine esterase</keyword>
<keyword evidence="3" id="KW-0479">Metal-binding</keyword>
<name>A0A6A6R6C0_9PEZI</name>
<proteinExistence type="inferred from homology"/>
<dbReference type="Pfam" id="PF07519">
    <property type="entry name" value="Tannase"/>
    <property type="match status" value="1"/>
</dbReference>
<dbReference type="SUPFAM" id="SSF53474">
    <property type="entry name" value="alpha/beta-Hydrolases"/>
    <property type="match status" value="2"/>
</dbReference>
<dbReference type="EC" id="3.1.1.-" evidence="8"/>
<protein>
    <recommendedName>
        <fullName evidence="8">Carboxylic ester hydrolase</fullName>
        <ecNumber evidence="8">3.1.1.-</ecNumber>
    </recommendedName>
</protein>
<keyword evidence="4" id="KW-0732">Signal</keyword>
<evidence type="ECO:0000256" key="4">
    <source>
        <dbReference type="ARBA" id="ARBA00022729"/>
    </source>
</evidence>
<reference evidence="9" key="1">
    <citation type="journal article" date="2020" name="Stud. Mycol.">
        <title>101 Dothideomycetes genomes: a test case for predicting lifestyles and emergence of pathogens.</title>
        <authorList>
            <person name="Haridas S."/>
            <person name="Albert R."/>
            <person name="Binder M."/>
            <person name="Bloem J."/>
            <person name="Labutti K."/>
            <person name="Salamov A."/>
            <person name="Andreopoulos B."/>
            <person name="Baker S."/>
            <person name="Barry K."/>
            <person name="Bills G."/>
            <person name="Bluhm B."/>
            <person name="Cannon C."/>
            <person name="Castanera R."/>
            <person name="Culley D."/>
            <person name="Daum C."/>
            <person name="Ezra D."/>
            <person name="Gonzalez J."/>
            <person name="Henrissat B."/>
            <person name="Kuo A."/>
            <person name="Liang C."/>
            <person name="Lipzen A."/>
            <person name="Lutzoni F."/>
            <person name="Magnuson J."/>
            <person name="Mondo S."/>
            <person name="Nolan M."/>
            <person name="Ohm R."/>
            <person name="Pangilinan J."/>
            <person name="Park H.-J."/>
            <person name="Ramirez L."/>
            <person name="Alfaro M."/>
            <person name="Sun H."/>
            <person name="Tritt A."/>
            <person name="Yoshinaga Y."/>
            <person name="Zwiers L.-H."/>
            <person name="Turgeon B."/>
            <person name="Goodwin S."/>
            <person name="Spatafora J."/>
            <person name="Crous P."/>
            <person name="Grigoriev I."/>
        </authorList>
    </citation>
    <scope>NUCLEOTIDE SEQUENCE</scope>
    <source>
        <strain evidence="9">CBS 269.34</strain>
    </source>
</reference>
<evidence type="ECO:0000313" key="10">
    <source>
        <dbReference type="Proteomes" id="UP000799750"/>
    </source>
</evidence>
<comment type="similarity">
    <text evidence="1 8">Belongs to the tannase family.</text>
</comment>
<evidence type="ECO:0000313" key="9">
    <source>
        <dbReference type="EMBL" id="KAF2499037.1"/>
    </source>
</evidence>
<keyword evidence="5 8" id="KW-0378">Hydrolase</keyword>
<dbReference type="AlphaFoldDB" id="A0A6A6R6C0"/>
<dbReference type="Gene3D" id="3.40.50.1820">
    <property type="entry name" value="alpha/beta hydrolase"/>
    <property type="match status" value="1"/>
</dbReference>
<accession>A0A6A6R6C0</accession>
<sequence length="526" mass="56105">MPAALATGWHSAACSSLSGLSLCGPKGVVVSATTIAAGSNFTGITENSGYNAVQTDLPSLCRVEYNVQTSLNSSAVAEIWLPPPSAWNGRFLAVGNGGFAGGVNYPDVVWGARKGFATMSTNTGHNGSSSDGTPFRDPEALIDWGHRALHFTSVAAKFIVKAYYGSTARHSYYAGCSTGGRQGLNAAQRYPSDYDGVLVGSAIAWQTHTSAWQTYVALHQFPNNRSSFIPASMWSTISSAVLDQCDNIDGVADGIIMDPSKCAFHPEVLLCSKPSANASACLTGPQITNLKRMYAPWLAPDGRLINPGISPSGESSFSILMNGLTPTFGPTFYAETVFNNSDWDWRTQNIADVDIADSINPGGCNAYDPDMRPFQQRGGKVLQYHGYSDPLIPSLNAPAFYDLVSVFFGSVGKAAEVEAFYRLFMVPGMGHCAGGVGAWALDGASQGGLAPGGEGREFSMLWSLVDWVEGRVEAPERVVGTKYVNDTVELGVQFQRPVCRWPTVAEFRGGGLEDAGRWVCPGREVY</sequence>
<evidence type="ECO:0000256" key="3">
    <source>
        <dbReference type="ARBA" id="ARBA00022723"/>
    </source>
</evidence>
<dbReference type="GO" id="GO:0030600">
    <property type="term" value="F:feruloyl esterase activity"/>
    <property type="evidence" value="ECO:0007669"/>
    <property type="project" value="UniProtKB-ARBA"/>
</dbReference>
<dbReference type="PANTHER" id="PTHR33938:SF2">
    <property type="entry name" value="CARBOXYLIC ESTER HYDROLASE"/>
    <property type="match status" value="1"/>
</dbReference>
<evidence type="ECO:0000256" key="6">
    <source>
        <dbReference type="ARBA" id="ARBA00022837"/>
    </source>
</evidence>